<name>A0AAD9QF07_ACRCE</name>
<evidence type="ECO:0000313" key="2">
    <source>
        <dbReference type="EMBL" id="KAK2560040.1"/>
    </source>
</evidence>
<keyword evidence="3" id="KW-1185">Reference proteome</keyword>
<comment type="caution">
    <text evidence="2">The sequence shown here is derived from an EMBL/GenBank/DDBJ whole genome shotgun (WGS) entry which is preliminary data.</text>
</comment>
<evidence type="ECO:0000313" key="3">
    <source>
        <dbReference type="Proteomes" id="UP001249851"/>
    </source>
</evidence>
<dbReference type="EMBL" id="JARQWQ010000037">
    <property type="protein sequence ID" value="KAK2560040.1"/>
    <property type="molecule type" value="Genomic_DNA"/>
</dbReference>
<organism evidence="2 3">
    <name type="scientific">Acropora cervicornis</name>
    <name type="common">Staghorn coral</name>
    <dbReference type="NCBI Taxonomy" id="6130"/>
    <lineage>
        <taxon>Eukaryota</taxon>
        <taxon>Metazoa</taxon>
        <taxon>Cnidaria</taxon>
        <taxon>Anthozoa</taxon>
        <taxon>Hexacorallia</taxon>
        <taxon>Scleractinia</taxon>
        <taxon>Astrocoeniina</taxon>
        <taxon>Acroporidae</taxon>
        <taxon>Acropora</taxon>
    </lineage>
</organism>
<dbReference type="Proteomes" id="UP001249851">
    <property type="component" value="Unassembled WGS sequence"/>
</dbReference>
<feature type="chain" id="PRO_5041947389" description="Apple domain-containing protein" evidence="1">
    <location>
        <begin position="25"/>
        <end position="127"/>
    </location>
</feature>
<evidence type="ECO:0008006" key="4">
    <source>
        <dbReference type="Google" id="ProtNLM"/>
    </source>
</evidence>
<sequence>MKTFGWRAVSVALIIVFSNALVKAFTPDNEESGRELSPDARSAYFSQNDFSYLSINPIGTSLVVQSIQCALTCLQHLSCFSFNLAAFPDDNSKLLCEHLPSDKYNNSEKFVASNTYHHFSIWVSQNK</sequence>
<dbReference type="AlphaFoldDB" id="A0AAD9QF07"/>
<protein>
    <recommendedName>
        <fullName evidence="4">Apple domain-containing protein</fullName>
    </recommendedName>
</protein>
<evidence type="ECO:0000256" key="1">
    <source>
        <dbReference type="SAM" id="SignalP"/>
    </source>
</evidence>
<feature type="signal peptide" evidence="1">
    <location>
        <begin position="1"/>
        <end position="24"/>
    </location>
</feature>
<accession>A0AAD9QF07</accession>
<gene>
    <name evidence="2" type="ORF">P5673_016987</name>
</gene>
<reference evidence="2" key="2">
    <citation type="journal article" date="2023" name="Science">
        <title>Genomic signatures of disease resistance in endangered staghorn corals.</title>
        <authorList>
            <person name="Vollmer S.V."/>
            <person name="Selwyn J.D."/>
            <person name="Despard B.A."/>
            <person name="Roesel C.L."/>
        </authorList>
    </citation>
    <scope>NUCLEOTIDE SEQUENCE</scope>
    <source>
        <strain evidence="2">K2</strain>
    </source>
</reference>
<proteinExistence type="predicted"/>
<keyword evidence="1" id="KW-0732">Signal</keyword>
<reference evidence="2" key="1">
    <citation type="journal article" date="2023" name="G3 (Bethesda)">
        <title>Whole genome assembly and annotation of the endangered Caribbean coral Acropora cervicornis.</title>
        <authorList>
            <person name="Selwyn J.D."/>
            <person name="Vollmer S.V."/>
        </authorList>
    </citation>
    <scope>NUCLEOTIDE SEQUENCE</scope>
    <source>
        <strain evidence="2">K2</strain>
    </source>
</reference>